<keyword evidence="7" id="KW-1185">Reference proteome</keyword>
<protein>
    <submittedName>
        <fullName evidence="6">Helper of Tim protein 13</fullName>
    </submittedName>
</protein>
<sequence>MPQVFGSIVDDHTRCTHYHSKLDIIAIKCKCCRKYYGCYKCHVEDIGSEPEVWNIEDTDEKAILCGDCSTELTVRQYIQSNNVCPNRKCLGSFNPGCSLHYHLYFESGCVSQCRKAN</sequence>
<dbReference type="GO" id="GO:0045041">
    <property type="term" value="P:protein import into mitochondrial intermembrane space"/>
    <property type="evidence" value="ECO:0007669"/>
    <property type="project" value="TreeGrafter"/>
</dbReference>
<evidence type="ECO:0000256" key="2">
    <source>
        <dbReference type="ARBA" id="ARBA00022771"/>
    </source>
</evidence>
<organism evidence="6 7">
    <name type="scientific">[Candida] railenensis</name>
    <dbReference type="NCBI Taxonomy" id="45579"/>
    <lineage>
        <taxon>Eukaryota</taxon>
        <taxon>Fungi</taxon>
        <taxon>Dikarya</taxon>
        <taxon>Ascomycota</taxon>
        <taxon>Saccharomycotina</taxon>
        <taxon>Pichiomycetes</taxon>
        <taxon>Debaryomycetaceae</taxon>
        <taxon>Kurtzmaniella</taxon>
    </lineage>
</organism>
<reference evidence="6" key="1">
    <citation type="submission" date="2022-03" db="EMBL/GenBank/DDBJ databases">
        <authorList>
            <person name="Legras J.-L."/>
            <person name="Devillers H."/>
            <person name="Grondin C."/>
        </authorList>
    </citation>
    <scope>NUCLEOTIDE SEQUENCE</scope>
    <source>
        <strain evidence="6">CLIB 1423</strain>
    </source>
</reference>
<dbReference type="GO" id="GO:0008270">
    <property type="term" value="F:zinc ion binding"/>
    <property type="evidence" value="ECO:0007669"/>
    <property type="project" value="UniProtKB-KW"/>
</dbReference>
<evidence type="ECO:0000313" key="7">
    <source>
        <dbReference type="Proteomes" id="UP000837801"/>
    </source>
</evidence>
<dbReference type="InterPro" id="IPR037274">
    <property type="entry name" value="Znf_CHY_sf"/>
</dbReference>
<dbReference type="PANTHER" id="PTHR28082">
    <property type="entry name" value="ZINC FINGER PROTEIN"/>
    <property type="match status" value="1"/>
</dbReference>
<dbReference type="EMBL" id="CAKXYY010000032">
    <property type="protein sequence ID" value="CAH2355745.1"/>
    <property type="molecule type" value="Genomic_DNA"/>
</dbReference>
<keyword evidence="2 4" id="KW-0863">Zinc-finger</keyword>
<keyword evidence="1" id="KW-0479">Metal-binding</keyword>
<evidence type="ECO:0000256" key="4">
    <source>
        <dbReference type="PROSITE-ProRule" id="PRU00601"/>
    </source>
</evidence>
<proteinExistence type="predicted"/>
<dbReference type="SUPFAM" id="SSF161219">
    <property type="entry name" value="CHY zinc finger-like"/>
    <property type="match status" value="1"/>
</dbReference>
<accession>A0A9P0QVR9</accession>
<dbReference type="PANTHER" id="PTHR28082:SF1">
    <property type="entry name" value="HELPER OF TIM PROTEIN 13"/>
    <property type="match status" value="1"/>
</dbReference>
<dbReference type="InterPro" id="IPR052604">
    <property type="entry name" value="Mito_Tim_assembly_helper"/>
</dbReference>
<gene>
    <name evidence="6" type="ORF">CLIB1423_32S01090</name>
</gene>
<dbReference type="AlphaFoldDB" id="A0A9P0QVR9"/>
<dbReference type="InterPro" id="IPR016694">
    <property type="entry name" value="UCP017292"/>
</dbReference>
<evidence type="ECO:0000256" key="1">
    <source>
        <dbReference type="ARBA" id="ARBA00022723"/>
    </source>
</evidence>
<dbReference type="Pfam" id="PF05495">
    <property type="entry name" value="zf-CHY"/>
    <property type="match status" value="1"/>
</dbReference>
<evidence type="ECO:0000313" key="6">
    <source>
        <dbReference type="EMBL" id="CAH2355745.1"/>
    </source>
</evidence>
<dbReference type="PIRSF" id="PIRSF017292">
    <property type="entry name" value="UCP017292_Znf_CHY"/>
    <property type="match status" value="1"/>
</dbReference>
<dbReference type="OrthoDB" id="411372at2759"/>
<evidence type="ECO:0000259" key="5">
    <source>
        <dbReference type="PROSITE" id="PS51266"/>
    </source>
</evidence>
<name>A0A9P0QVR9_9ASCO</name>
<feature type="domain" description="CHY-type" evidence="5">
    <location>
        <begin position="8"/>
        <end position="83"/>
    </location>
</feature>
<dbReference type="PROSITE" id="PS51266">
    <property type="entry name" value="ZF_CHY"/>
    <property type="match status" value="1"/>
</dbReference>
<dbReference type="Proteomes" id="UP000837801">
    <property type="component" value="Unassembled WGS sequence"/>
</dbReference>
<evidence type="ECO:0000256" key="3">
    <source>
        <dbReference type="ARBA" id="ARBA00022833"/>
    </source>
</evidence>
<dbReference type="InterPro" id="IPR008913">
    <property type="entry name" value="Znf_CHY"/>
</dbReference>
<dbReference type="GO" id="GO:0005758">
    <property type="term" value="C:mitochondrial intermembrane space"/>
    <property type="evidence" value="ECO:0007669"/>
    <property type="project" value="TreeGrafter"/>
</dbReference>
<keyword evidence="3" id="KW-0862">Zinc</keyword>
<comment type="caution">
    <text evidence="6">The sequence shown here is derived from an EMBL/GenBank/DDBJ whole genome shotgun (WGS) entry which is preliminary data.</text>
</comment>